<dbReference type="PANTHER" id="PTHR10151">
    <property type="entry name" value="ECTONUCLEOTIDE PYROPHOSPHATASE/PHOSPHODIESTERASE"/>
    <property type="match status" value="1"/>
</dbReference>
<evidence type="ECO:0000313" key="4">
    <source>
        <dbReference type="Proteomes" id="UP001152797"/>
    </source>
</evidence>
<dbReference type="EMBL" id="CAMXCT020002835">
    <property type="protein sequence ID" value="CAL1154138.1"/>
    <property type="molecule type" value="Genomic_DNA"/>
</dbReference>
<feature type="region of interest" description="Disordered" evidence="1">
    <location>
        <begin position="430"/>
        <end position="451"/>
    </location>
</feature>
<dbReference type="Proteomes" id="UP001152797">
    <property type="component" value="Unassembled WGS sequence"/>
</dbReference>
<keyword evidence="4" id="KW-1185">Reference proteome</keyword>
<reference evidence="2" key="1">
    <citation type="submission" date="2022-10" db="EMBL/GenBank/DDBJ databases">
        <authorList>
            <person name="Chen Y."/>
            <person name="Dougan E. K."/>
            <person name="Chan C."/>
            <person name="Rhodes N."/>
            <person name="Thang M."/>
        </authorList>
    </citation>
    <scope>NUCLEOTIDE SEQUENCE</scope>
</reference>
<accession>A0A9P1D1I7</accession>
<dbReference type="PANTHER" id="PTHR10151:SF120">
    <property type="entry name" value="BIS(5'-ADENOSYL)-TRIPHOSPHATASE"/>
    <property type="match status" value="1"/>
</dbReference>
<protein>
    <recommendedName>
        <fullName evidence="5">Type I phosphodiesterase/nucleotide pyrophosphatase</fullName>
    </recommendedName>
</protein>
<reference evidence="3" key="2">
    <citation type="submission" date="2024-04" db="EMBL/GenBank/DDBJ databases">
        <authorList>
            <person name="Chen Y."/>
            <person name="Shah S."/>
            <person name="Dougan E. K."/>
            <person name="Thang M."/>
            <person name="Chan C."/>
        </authorList>
    </citation>
    <scope>NUCLEOTIDE SEQUENCE [LARGE SCALE GENOMIC DNA]</scope>
</reference>
<evidence type="ECO:0008006" key="5">
    <source>
        <dbReference type="Google" id="ProtNLM"/>
    </source>
</evidence>
<name>A0A9P1D1I7_9DINO</name>
<dbReference type="AlphaFoldDB" id="A0A9P1D1I7"/>
<proteinExistence type="predicted"/>
<evidence type="ECO:0000256" key="1">
    <source>
        <dbReference type="SAM" id="MobiDB-lite"/>
    </source>
</evidence>
<dbReference type="EMBL" id="CAMXCT010002835">
    <property type="protein sequence ID" value="CAI4000763.1"/>
    <property type="molecule type" value="Genomic_DNA"/>
</dbReference>
<comment type="caution">
    <text evidence="2">The sequence shown here is derived from an EMBL/GenBank/DDBJ whole genome shotgun (WGS) entry which is preliminary data.</text>
</comment>
<gene>
    <name evidence="2" type="ORF">C1SCF055_LOCUS26857</name>
</gene>
<evidence type="ECO:0000313" key="2">
    <source>
        <dbReference type="EMBL" id="CAI4000763.1"/>
    </source>
</evidence>
<sequence length="468" mass="52485">MQPVKRAKRDATASTELHRRKLRECLADGSFLHPTKEGTFNFCDLAEALAMCCGLALLQPTRKEHAEKLAKEIGISRRHIVFILCDGMGVELLQQHLAPERFLRAGERSTQLRAVFPATTPAALTTLATGVFPGQHGLPGWELRDQKACEFPKEGIHNHIQLTILDSVVRDMRSGKPACDLGFSKQEIYLQEPWVARGQSNRKMKFVNAYNGTDFTEWYQDKYREDIMTIQETAYETLGKPEGSQQAIQYFNNGIDCILRSIDEAEKNDWKSFIYMYTSHPDKHMHELGISHHEVTNVLCGISDGLERLWQRLKMLDVALLVTADHGHVTVEPDDMVVLPQRLLDCLEYANVGVHGKGRHAFFHCRSGRQEEFQQAWDVEPSLSSFILLPIDVAVEEGLFGPDAPLPPARARMGDFLGLSTTAKTLVSPKEASRFGKSETSPGLKQGAHGSLTPAEMRIPWCLWVPGA</sequence>
<dbReference type="GO" id="GO:0016787">
    <property type="term" value="F:hydrolase activity"/>
    <property type="evidence" value="ECO:0007669"/>
    <property type="project" value="UniProtKB-ARBA"/>
</dbReference>
<dbReference type="Pfam" id="PF01663">
    <property type="entry name" value="Phosphodiest"/>
    <property type="match status" value="1"/>
</dbReference>
<dbReference type="EMBL" id="CAMXCT030002835">
    <property type="protein sequence ID" value="CAL4788075.1"/>
    <property type="molecule type" value="Genomic_DNA"/>
</dbReference>
<dbReference type="InterPro" id="IPR002591">
    <property type="entry name" value="Phosphodiest/P_Trfase"/>
</dbReference>
<dbReference type="InterPro" id="IPR017850">
    <property type="entry name" value="Alkaline_phosphatase_core_sf"/>
</dbReference>
<evidence type="ECO:0000313" key="3">
    <source>
        <dbReference type="EMBL" id="CAL1154138.1"/>
    </source>
</evidence>
<dbReference type="SUPFAM" id="SSF53649">
    <property type="entry name" value="Alkaline phosphatase-like"/>
    <property type="match status" value="1"/>
</dbReference>
<dbReference type="Gene3D" id="3.40.720.10">
    <property type="entry name" value="Alkaline Phosphatase, subunit A"/>
    <property type="match status" value="1"/>
</dbReference>
<dbReference type="OrthoDB" id="415411at2759"/>
<organism evidence="2">
    <name type="scientific">Cladocopium goreaui</name>
    <dbReference type="NCBI Taxonomy" id="2562237"/>
    <lineage>
        <taxon>Eukaryota</taxon>
        <taxon>Sar</taxon>
        <taxon>Alveolata</taxon>
        <taxon>Dinophyceae</taxon>
        <taxon>Suessiales</taxon>
        <taxon>Symbiodiniaceae</taxon>
        <taxon>Cladocopium</taxon>
    </lineage>
</organism>